<dbReference type="Gene3D" id="2.60.450.10">
    <property type="entry name" value="Lipopolysaccharide (LPS) transport protein A like domain"/>
    <property type="match status" value="1"/>
</dbReference>
<comment type="function">
    <text evidence="4">Involved in the assembly of lipopolysaccharide (LPS). Required for the translocation of LPS from the inner membrane to the outer membrane.</text>
</comment>
<organism evidence="7 8">
    <name type="scientific">Roseateles oligotrophus</name>
    <dbReference type="NCBI Taxonomy" id="1769250"/>
    <lineage>
        <taxon>Bacteria</taxon>
        <taxon>Pseudomonadati</taxon>
        <taxon>Pseudomonadota</taxon>
        <taxon>Betaproteobacteria</taxon>
        <taxon>Burkholderiales</taxon>
        <taxon>Sphaerotilaceae</taxon>
        <taxon>Roseateles</taxon>
    </lineage>
</organism>
<gene>
    <name evidence="4" type="primary">lptA</name>
    <name evidence="7" type="ORF">HNP55_001287</name>
</gene>
<dbReference type="Proteomes" id="UP000562027">
    <property type="component" value="Unassembled WGS sequence"/>
</dbReference>
<name>A0A840L7X7_9BURK</name>
<dbReference type="Pfam" id="PF03968">
    <property type="entry name" value="LptD_N"/>
    <property type="match status" value="1"/>
</dbReference>
<dbReference type="EMBL" id="JACHLP010000002">
    <property type="protein sequence ID" value="MBB4842772.1"/>
    <property type="molecule type" value="Genomic_DNA"/>
</dbReference>
<dbReference type="HAMAP" id="MF_01914">
    <property type="entry name" value="LPS_assembly_LptA"/>
    <property type="match status" value="1"/>
</dbReference>
<dbReference type="GO" id="GO:0015920">
    <property type="term" value="P:lipopolysaccharide transport"/>
    <property type="evidence" value="ECO:0007669"/>
    <property type="project" value="UniProtKB-UniRule"/>
</dbReference>
<accession>A0A840L7X7</accession>
<reference evidence="7 8" key="1">
    <citation type="submission" date="2020-08" db="EMBL/GenBank/DDBJ databases">
        <title>Functional genomics of gut bacteria from endangered species of beetles.</title>
        <authorList>
            <person name="Carlos-Shanley C."/>
        </authorList>
    </citation>
    <scope>NUCLEOTIDE SEQUENCE [LARGE SCALE GENOMIC DNA]</scope>
    <source>
        <strain evidence="7 8">S00239</strain>
    </source>
</reference>
<evidence type="ECO:0000256" key="3">
    <source>
        <dbReference type="ARBA" id="ARBA00022764"/>
    </source>
</evidence>
<keyword evidence="1 4" id="KW-0813">Transport</keyword>
<feature type="compositionally biased region" description="Low complexity" evidence="5">
    <location>
        <begin position="180"/>
        <end position="194"/>
    </location>
</feature>
<dbReference type="GO" id="GO:0017089">
    <property type="term" value="F:glycolipid transfer activity"/>
    <property type="evidence" value="ECO:0007669"/>
    <property type="project" value="TreeGrafter"/>
</dbReference>
<proteinExistence type="inferred from homology"/>
<dbReference type="InterPro" id="IPR014340">
    <property type="entry name" value="LptA"/>
</dbReference>
<dbReference type="GO" id="GO:0043165">
    <property type="term" value="P:Gram-negative-bacterium-type cell outer membrane assembly"/>
    <property type="evidence" value="ECO:0007669"/>
    <property type="project" value="UniProtKB-UniRule"/>
</dbReference>
<evidence type="ECO:0000256" key="4">
    <source>
        <dbReference type="HAMAP-Rule" id="MF_01914"/>
    </source>
</evidence>
<feature type="domain" description="Organic solvent tolerance-like N-terminal" evidence="6">
    <location>
        <begin position="45"/>
        <end position="155"/>
    </location>
</feature>
<dbReference type="InterPro" id="IPR005653">
    <property type="entry name" value="OstA-like_N"/>
</dbReference>
<dbReference type="RefSeq" id="WP_184297383.1">
    <property type="nucleotide sequence ID" value="NZ_JACHLP010000002.1"/>
</dbReference>
<dbReference type="PANTHER" id="PTHR36504">
    <property type="entry name" value="LIPOPOLYSACCHARIDE EXPORT SYSTEM PROTEIN LPTA"/>
    <property type="match status" value="1"/>
</dbReference>
<dbReference type="NCBIfam" id="TIGR03002">
    <property type="entry name" value="outer_YhbN_LptA"/>
    <property type="match status" value="1"/>
</dbReference>
<dbReference type="AlphaFoldDB" id="A0A840L7X7"/>
<comment type="caution">
    <text evidence="7">The sequence shown here is derived from an EMBL/GenBank/DDBJ whole genome shotgun (WGS) entry which is preliminary data.</text>
</comment>
<feature type="signal peptide" evidence="4">
    <location>
        <begin position="1"/>
        <end position="27"/>
    </location>
</feature>
<dbReference type="InterPro" id="IPR052037">
    <property type="entry name" value="LPS_export_LptA"/>
</dbReference>
<evidence type="ECO:0000256" key="1">
    <source>
        <dbReference type="ARBA" id="ARBA00022448"/>
    </source>
</evidence>
<keyword evidence="3 4" id="KW-0574">Periplasm</keyword>
<evidence type="ECO:0000259" key="6">
    <source>
        <dbReference type="Pfam" id="PF03968"/>
    </source>
</evidence>
<evidence type="ECO:0000313" key="8">
    <source>
        <dbReference type="Proteomes" id="UP000562027"/>
    </source>
</evidence>
<comment type="subunit">
    <text evidence="4">Component of the lipopolysaccharide transport and assembly complex.</text>
</comment>
<evidence type="ECO:0000313" key="7">
    <source>
        <dbReference type="EMBL" id="MBB4842772.1"/>
    </source>
</evidence>
<keyword evidence="8" id="KW-1185">Reference proteome</keyword>
<evidence type="ECO:0000256" key="2">
    <source>
        <dbReference type="ARBA" id="ARBA00022729"/>
    </source>
</evidence>
<feature type="chain" id="PRO_5033191794" description="Lipopolysaccharide export system protein LptA" evidence="4">
    <location>
        <begin position="28"/>
        <end position="210"/>
    </location>
</feature>
<dbReference type="GO" id="GO:0009279">
    <property type="term" value="C:cell outer membrane"/>
    <property type="evidence" value="ECO:0007669"/>
    <property type="project" value="TreeGrafter"/>
</dbReference>
<protein>
    <recommendedName>
        <fullName evidence="4">Lipopolysaccharide export system protein LptA</fullName>
    </recommendedName>
</protein>
<dbReference type="GO" id="GO:0030288">
    <property type="term" value="C:outer membrane-bounded periplasmic space"/>
    <property type="evidence" value="ECO:0007669"/>
    <property type="project" value="TreeGrafter"/>
</dbReference>
<keyword evidence="2 4" id="KW-0732">Signal</keyword>
<comment type="similarity">
    <text evidence="4">Belongs to the LptA family.</text>
</comment>
<dbReference type="PANTHER" id="PTHR36504:SF1">
    <property type="entry name" value="LIPOPOLYSACCHARIDE EXPORT SYSTEM PROTEIN LPTA"/>
    <property type="match status" value="1"/>
</dbReference>
<sequence precursor="true">MKKPAVPLPFPAIACLLSLCLALPAQAEKADQLKPLNIASEKGGSIDMARQRTEFSGNVVLSKGSLILRAERIDLRETGDGYYQAYANGQTGKQVSFRQARDVPGEAIEGFADQVEYDTRSDTVRFIGNAVVHRLIGAAVADEVTGALIVFDNRSEIFTLDGGQSSPHPSGRVRVVMMPRGPAGVAPADGPASGVSLQPSTSLPGGKKPS</sequence>
<evidence type="ECO:0000256" key="5">
    <source>
        <dbReference type="SAM" id="MobiDB-lite"/>
    </source>
</evidence>
<feature type="region of interest" description="Disordered" evidence="5">
    <location>
        <begin position="180"/>
        <end position="210"/>
    </location>
</feature>
<dbReference type="GO" id="GO:0001530">
    <property type="term" value="F:lipopolysaccharide binding"/>
    <property type="evidence" value="ECO:0007669"/>
    <property type="project" value="InterPro"/>
</dbReference>
<comment type="subcellular location">
    <subcellularLocation>
        <location evidence="4">Periplasm</location>
    </subcellularLocation>
</comment>